<dbReference type="InterPro" id="IPR050706">
    <property type="entry name" value="Cyclic-di-GMP_PDE-like"/>
</dbReference>
<dbReference type="SUPFAM" id="SSF141868">
    <property type="entry name" value="EAL domain-like"/>
    <property type="match status" value="1"/>
</dbReference>
<dbReference type="Pfam" id="PF00563">
    <property type="entry name" value="EAL"/>
    <property type="match status" value="1"/>
</dbReference>
<evidence type="ECO:0000313" key="3">
    <source>
        <dbReference type="EMBL" id="MFD2175318.1"/>
    </source>
</evidence>
<comment type="caution">
    <text evidence="3">The sequence shown here is derived from an EMBL/GenBank/DDBJ whole genome shotgun (WGS) entry which is preliminary data.</text>
</comment>
<evidence type="ECO:0000256" key="1">
    <source>
        <dbReference type="SAM" id="MobiDB-lite"/>
    </source>
</evidence>
<reference evidence="4" key="1">
    <citation type="journal article" date="2019" name="Int. J. Syst. Evol. Microbiol.">
        <title>The Global Catalogue of Microorganisms (GCM) 10K type strain sequencing project: providing services to taxonomists for standard genome sequencing and annotation.</title>
        <authorList>
            <consortium name="The Broad Institute Genomics Platform"/>
            <consortium name="The Broad Institute Genome Sequencing Center for Infectious Disease"/>
            <person name="Wu L."/>
            <person name="Ma J."/>
        </authorList>
    </citation>
    <scope>NUCLEOTIDE SEQUENCE [LARGE SCALE GENOMIC DNA]</scope>
    <source>
        <strain evidence="4">CCUG 55131</strain>
    </source>
</reference>
<dbReference type="InterPro" id="IPR035919">
    <property type="entry name" value="EAL_sf"/>
</dbReference>
<gene>
    <name evidence="3" type="ORF">ACFSM0_14580</name>
</gene>
<dbReference type="CDD" id="cd01948">
    <property type="entry name" value="EAL"/>
    <property type="match status" value="1"/>
</dbReference>
<dbReference type="EMBL" id="JBHUIX010000013">
    <property type="protein sequence ID" value="MFD2175318.1"/>
    <property type="molecule type" value="Genomic_DNA"/>
</dbReference>
<dbReference type="InterPro" id="IPR001633">
    <property type="entry name" value="EAL_dom"/>
</dbReference>
<protein>
    <submittedName>
        <fullName evidence="3">EAL domain-containing protein</fullName>
    </submittedName>
</protein>
<dbReference type="PANTHER" id="PTHR33121:SF79">
    <property type="entry name" value="CYCLIC DI-GMP PHOSPHODIESTERASE PDED-RELATED"/>
    <property type="match status" value="1"/>
</dbReference>
<sequence>MEKFPTPARNPVALSHASPFSTAVGRSDCETLAMVHRAIERHDVLLAFQPIFPAANLERPAVHEGLIRVLDDMGRVVPSHDFIGAIETNELGRKLDCLALELGLKALAETPGLRLSLNMSARSIGWPEWTRILNRGLARDETAGERLILEITEASAMTMPELVSVFMSEMHLKGISFAIDDFGAGYTSFRYLRELHFDILKMSGEFVSGIAHNPDNQVLTKALFSIAEHFEMFTVAEGVETAEDASWLAQAGVHCMQGYYFGAPTTMPPWNATGDGAVDPGHPRSAPRASS</sequence>
<name>A0ABW5ADE1_9RHOB</name>
<dbReference type="SMART" id="SM00052">
    <property type="entry name" value="EAL"/>
    <property type="match status" value="1"/>
</dbReference>
<proteinExistence type="predicted"/>
<evidence type="ECO:0000259" key="2">
    <source>
        <dbReference type="PROSITE" id="PS50883"/>
    </source>
</evidence>
<evidence type="ECO:0000313" key="4">
    <source>
        <dbReference type="Proteomes" id="UP001597413"/>
    </source>
</evidence>
<organism evidence="3 4">
    <name type="scientific">Rhodobacter lacus</name>
    <dbReference type="NCBI Taxonomy" id="1641972"/>
    <lineage>
        <taxon>Bacteria</taxon>
        <taxon>Pseudomonadati</taxon>
        <taxon>Pseudomonadota</taxon>
        <taxon>Alphaproteobacteria</taxon>
        <taxon>Rhodobacterales</taxon>
        <taxon>Rhodobacter group</taxon>
        <taxon>Rhodobacter</taxon>
    </lineage>
</organism>
<feature type="domain" description="EAL" evidence="2">
    <location>
        <begin position="28"/>
        <end position="278"/>
    </location>
</feature>
<dbReference type="PANTHER" id="PTHR33121">
    <property type="entry name" value="CYCLIC DI-GMP PHOSPHODIESTERASE PDEF"/>
    <property type="match status" value="1"/>
</dbReference>
<dbReference type="PROSITE" id="PS50883">
    <property type="entry name" value="EAL"/>
    <property type="match status" value="1"/>
</dbReference>
<feature type="region of interest" description="Disordered" evidence="1">
    <location>
        <begin position="271"/>
        <end position="291"/>
    </location>
</feature>
<dbReference type="Proteomes" id="UP001597413">
    <property type="component" value="Unassembled WGS sequence"/>
</dbReference>
<dbReference type="Gene3D" id="3.20.20.450">
    <property type="entry name" value="EAL domain"/>
    <property type="match status" value="1"/>
</dbReference>
<accession>A0ABW5ADE1</accession>
<keyword evidence="4" id="KW-1185">Reference proteome</keyword>
<dbReference type="RefSeq" id="WP_377391841.1">
    <property type="nucleotide sequence ID" value="NZ_JBHUIX010000013.1"/>
</dbReference>